<name>A0A9D4G472_DREPO</name>
<protein>
    <submittedName>
        <fullName evidence="6">Uncharacterized protein</fullName>
    </submittedName>
</protein>
<reference evidence="6" key="1">
    <citation type="journal article" date="2019" name="bioRxiv">
        <title>The Genome of the Zebra Mussel, Dreissena polymorpha: A Resource for Invasive Species Research.</title>
        <authorList>
            <person name="McCartney M.A."/>
            <person name="Auch B."/>
            <person name="Kono T."/>
            <person name="Mallez S."/>
            <person name="Zhang Y."/>
            <person name="Obille A."/>
            <person name="Becker A."/>
            <person name="Abrahante J.E."/>
            <person name="Garbe J."/>
            <person name="Badalamenti J.P."/>
            <person name="Herman A."/>
            <person name="Mangelson H."/>
            <person name="Liachko I."/>
            <person name="Sullivan S."/>
            <person name="Sone E.D."/>
            <person name="Koren S."/>
            <person name="Silverstein K.A.T."/>
            <person name="Beckman K.B."/>
            <person name="Gohl D.M."/>
        </authorList>
    </citation>
    <scope>NUCLEOTIDE SEQUENCE</scope>
    <source>
        <strain evidence="6">Duluth1</strain>
        <tissue evidence="6">Whole animal</tissue>
    </source>
</reference>
<sequence length="1017" mass="109110">MPDGTPCDPADLDSFIETNKLARRSGRYGRCVQGYCQMFGCDNVSGTKANDECGVCGGNNSTCNVVKGVFNESVAFDTRQVIATLPSGSFNIVFYFNYNAMTYNFIELYSMENRGVMTLSYVRLTNPFNYAGSYWYGNFRTQFLYTEGPISRPVVIKFVQKGSSPNVGVYYAYSLSLDNCTGSCGSYGTWNQTLCGCQCNAGYFGASCNTTCNKICNNGMSLMSTGCGCNCLGNTYGTACECRYPFQGKDCQDCKVRTCKNGGTFNSTACRCSCPQGFGDLDCGSSCQDKTNTTICVTNVGKGWCESRNEQMERDCYMSCGLCVPDPTTTSSPNTTTESTQSPDTPTESTQSPNTTTVSNQSPNTSTVSTQSPNTTTVSTQPPNTTTVSTQSANTTTVSTQSPNTTTVSTQSPNTTTVSTQSPNTTTVSTQSPITTTASTQSPKTTTVSTQSPKTTKMSSQLHYTTTVSTKLQHTTTVSTQLPHTTTVSTQSPHNLTVSTQSLPTTTVSTQTPHTTTVSTQSPLTTTVSTRSSNTTTVSTQSPKTTTVSSQSLSAGLSSSSSEMVSLSATTTYIDPSVSSSSSVMSSFTTFPDLTLSISSIRSPVMPFTTSTITSQSYHTITSIFQSSTSSEEQQSTSVTPHTSSSLPTESSTLSVLPTMSSTMTSSVEPTSSSSVESLSISSVVEPTQTSFHQTATSTQVSPLMTSSVIITTSSSIVTTPRPAVIEMAGSLRITDGATYTSELEDTEHIEYKTLRNAIEQQLTKVFANSPLNGKWKEIKDFTFSKGSVVVNYTLVLNATEAINGSFVTSVVNASSNSFGNFTIDPNSITHDVVPPTTEPTTPEPVTTTTASITDKIIADDKKLPNWAIAVIACGGAVLVFLICMVYVLCHRRHVTHKYALTDDPDDLGYNRSWALNDSSSPKSEFAYDNKIVISTEKLPGRPELNHPAPFYSLTDADLMDGANGNGGFSGTIESADPNTEVWPPSCNGETDRRILYFYDNAKKFYDPEKDTWDTYM</sequence>
<feature type="region of interest" description="Disordered" evidence="2">
    <location>
        <begin position="329"/>
        <end position="462"/>
    </location>
</feature>
<evidence type="ECO:0000259" key="5">
    <source>
        <dbReference type="PROSITE" id="PS51670"/>
    </source>
</evidence>
<organism evidence="6 7">
    <name type="scientific">Dreissena polymorpha</name>
    <name type="common">Zebra mussel</name>
    <name type="synonym">Mytilus polymorpha</name>
    <dbReference type="NCBI Taxonomy" id="45954"/>
    <lineage>
        <taxon>Eukaryota</taxon>
        <taxon>Metazoa</taxon>
        <taxon>Spiralia</taxon>
        <taxon>Lophotrochozoa</taxon>
        <taxon>Mollusca</taxon>
        <taxon>Bivalvia</taxon>
        <taxon>Autobranchia</taxon>
        <taxon>Heteroconchia</taxon>
        <taxon>Euheterodonta</taxon>
        <taxon>Imparidentia</taxon>
        <taxon>Neoheterodontei</taxon>
        <taxon>Myida</taxon>
        <taxon>Dreissenoidea</taxon>
        <taxon>Dreissenidae</taxon>
        <taxon>Dreissena</taxon>
    </lineage>
</organism>
<keyword evidence="3" id="KW-0472">Membrane</keyword>
<dbReference type="SUPFAM" id="SSF82671">
    <property type="entry name" value="SEA domain"/>
    <property type="match status" value="1"/>
</dbReference>
<keyword evidence="3" id="KW-1133">Transmembrane helix</keyword>
<evidence type="ECO:0000256" key="1">
    <source>
        <dbReference type="PROSITE-ProRule" id="PRU01005"/>
    </source>
</evidence>
<dbReference type="PROSITE" id="PS50024">
    <property type="entry name" value="SEA"/>
    <property type="match status" value="1"/>
</dbReference>
<dbReference type="AlphaFoldDB" id="A0A9D4G472"/>
<dbReference type="InterPro" id="IPR036364">
    <property type="entry name" value="SEA_dom_sf"/>
</dbReference>
<feature type="compositionally biased region" description="Low complexity" evidence="2">
    <location>
        <begin position="329"/>
        <end position="457"/>
    </location>
</feature>
<proteinExistence type="predicted"/>
<evidence type="ECO:0000256" key="3">
    <source>
        <dbReference type="SAM" id="Phobius"/>
    </source>
</evidence>
<evidence type="ECO:0000313" key="6">
    <source>
        <dbReference type="EMBL" id="KAH3810234.1"/>
    </source>
</evidence>
<dbReference type="Proteomes" id="UP000828390">
    <property type="component" value="Unassembled WGS sequence"/>
</dbReference>
<feature type="compositionally biased region" description="Polar residues" evidence="2">
    <location>
        <begin position="474"/>
        <end position="496"/>
    </location>
</feature>
<dbReference type="PROSITE" id="PS51670">
    <property type="entry name" value="SHKT"/>
    <property type="match status" value="1"/>
</dbReference>
<dbReference type="Pfam" id="PF01390">
    <property type="entry name" value="SEA"/>
    <property type="match status" value="1"/>
</dbReference>
<comment type="caution">
    <text evidence="6">The sequence shown here is derived from an EMBL/GenBank/DDBJ whole genome shotgun (WGS) entry which is preliminary data.</text>
</comment>
<feature type="region of interest" description="Disordered" evidence="2">
    <location>
        <begin position="626"/>
        <end position="654"/>
    </location>
</feature>
<dbReference type="InterPro" id="IPR000082">
    <property type="entry name" value="SEA_dom"/>
</dbReference>
<accession>A0A9D4G472</accession>
<feature type="domain" description="ShKT" evidence="5">
    <location>
        <begin position="287"/>
        <end position="323"/>
    </location>
</feature>
<comment type="caution">
    <text evidence="1">Lacks conserved residue(s) required for the propagation of feature annotation.</text>
</comment>
<dbReference type="InterPro" id="IPR003582">
    <property type="entry name" value="ShKT_dom"/>
</dbReference>
<feature type="transmembrane region" description="Helical" evidence="3">
    <location>
        <begin position="867"/>
        <end position="890"/>
    </location>
</feature>
<keyword evidence="7" id="KW-1185">Reference proteome</keyword>
<evidence type="ECO:0000313" key="7">
    <source>
        <dbReference type="Proteomes" id="UP000828390"/>
    </source>
</evidence>
<gene>
    <name evidence="6" type="ORF">DPMN_138624</name>
</gene>
<feature type="domain" description="SEA" evidence="4">
    <location>
        <begin position="724"/>
        <end position="836"/>
    </location>
</feature>
<keyword evidence="3" id="KW-0812">Transmembrane</keyword>
<dbReference type="Gene3D" id="2.60.120.830">
    <property type="match status" value="1"/>
</dbReference>
<feature type="region of interest" description="Disordered" evidence="2">
    <location>
        <begin position="474"/>
        <end position="560"/>
    </location>
</feature>
<dbReference type="EMBL" id="JAIWYP010000006">
    <property type="protein sequence ID" value="KAH3810234.1"/>
    <property type="molecule type" value="Genomic_DNA"/>
</dbReference>
<evidence type="ECO:0000259" key="4">
    <source>
        <dbReference type="PROSITE" id="PS50024"/>
    </source>
</evidence>
<reference evidence="6" key="2">
    <citation type="submission" date="2020-11" db="EMBL/GenBank/DDBJ databases">
        <authorList>
            <person name="McCartney M.A."/>
            <person name="Auch B."/>
            <person name="Kono T."/>
            <person name="Mallez S."/>
            <person name="Becker A."/>
            <person name="Gohl D.M."/>
            <person name="Silverstein K.A.T."/>
            <person name="Koren S."/>
            <person name="Bechman K.B."/>
            <person name="Herman A."/>
            <person name="Abrahante J.E."/>
            <person name="Garbe J."/>
        </authorList>
    </citation>
    <scope>NUCLEOTIDE SEQUENCE</scope>
    <source>
        <strain evidence="6">Duluth1</strain>
        <tissue evidence="6">Whole animal</tissue>
    </source>
</reference>
<evidence type="ECO:0000256" key="2">
    <source>
        <dbReference type="SAM" id="MobiDB-lite"/>
    </source>
</evidence>
<feature type="compositionally biased region" description="Low complexity" evidence="2">
    <location>
        <begin position="497"/>
        <end position="560"/>
    </location>
</feature>